<feature type="domain" description="GRF-like zinc ribbon" evidence="1">
    <location>
        <begin position="6"/>
        <end position="33"/>
    </location>
</feature>
<evidence type="ECO:0000313" key="2">
    <source>
        <dbReference type="EMBL" id="KAK0732316.1"/>
    </source>
</evidence>
<sequence>RHVILAGNRNRNAVRPFYKCTDCTKFLSFWDSRGYDPSHPLCRCGVPSRMQPAGSGRRVPRGLHLVCSLSACDLYAPFTGGGEQVRTTEDD</sequence>
<dbReference type="Proteomes" id="UP001172102">
    <property type="component" value="Unassembled WGS sequence"/>
</dbReference>
<feature type="non-terminal residue" evidence="2">
    <location>
        <position position="1"/>
    </location>
</feature>
<dbReference type="AlphaFoldDB" id="A0AA40BDM2"/>
<feature type="non-terminal residue" evidence="2">
    <location>
        <position position="91"/>
    </location>
</feature>
<reference evidence="2" key="1">
    <citation type="submission" date="2023-06" db="EMBL/GenBank/DDBJ databases">
        <title>Genome-scale phylogeny and comparative genomics of the fungal order Sordariales.</title>
        <authorList>
            <consortium name="Lawrence Berkeley National Laboratory"/>
            <person name="Hensen N."/>
            <person name="Bonometti L."/>
            <person name="Westerberg I."/>
            <person name="Brannstrom I.O."/>
            <person name="Guillou S."/>
            <person name="Cros-Aarteil S."/>
            <person name="Calhoun S."/>
            <person name="Haridas S."/>
            <person name="Kuo A."/>
            <person name="Mondo S."/>
            <person name="Pangilinan J."/>
            <person name="Riley R."/>
            <person name="Labutti K."/>
            <person name="Andreopoulos B."/>
            <person name="Lipzen A."/>
            <person name="Chen C."/>
            <person name="Yanf M."/>
            <person name="Daum C."/>
            <person name="Ng V."/>
            <person name="Clum A."/>
            <person name="Steindorff A."/>
            <person name="Ohm R."/>
            <person name="Martin F."/>
            <person name="Silar P."/>
            <person name="Natvig D."/>
            <person name="Lalanne C."/>
            <person name="Gautier V."/>
            <person name="Ament-Velasquez S.L."/>
            <person name="Kruys A."/>
            <person name="Hutchinson M.I."/>
            <person name="Powell A.J."/>
            <person name="Barry K."/>
            <person name="Miller A.N."/>
            <person name="Grigoriev I.V."/>
            <person name="Debuchy R."/>
            <person name="Gladieux P."/>
            <person name="Thoren M.H."/>
            <person name="Johannesson H."/>
        </authorList>
    </citation>
    <scope>NUCLEOTIDE SEQUENCE</scope>
    <source>
        <strain evidence="2">SMH4607-1</strain>
    </source>
</reference>
<gene>
    <name evidence="2" type="ORF">B0H67DRAFT_469510</name>
</gene>
<dbReference type="Pfam" id="PF23549">
    <property type="entry name" value="Zn_ribbon_GRF_2"/>
    <property type="match status" value="1"/>
</dbReference>
<dbReference type="EMBL" id="JAUKUA010000001">
    <property type="protein sequence ID" value="KAK0732316.1"/>
    <property type="molecule type" value="Genomic_DNA"/>
</dbReference>
<organism evidence="2 3">
    <name type="scientific">Lasiosphaeris hirsuta</name>
    <dbReference type="NCBI Taxonomy" id="260670"/>
    <lineage>
        <taxon>Eukaryota</taxon>
        <taxon>Fungi</taxon>
        <taxon>Dikarya</taxon>
        <taxon>Ascomycota</taxon>
        <taxon>Pezizomycotina</taxon>
        <taxon>Sordariomycetes</taxon>
        <taxon>Sordariomycetidae</taxon>
        <taxon>Sordariales</taxon>
        <taxon>Lasiosphaeriaceae</taxon>
        <taxon>Lasiosphaeris</taxon>
    </lineage>
</organism>
<name>A0AA40BDM2_9PEZI</name>
<comment type="caution">
    <text evidence="2">The sequence shown here is derived from an EMBL/GenBank/DDBJ whole genome shotgun (WGS) entry which is preliminary data.</text>
</comment>
<dbReference type="InterPro" id="IPR056444">
    <property type="entry name" value="Zn_ribbon_GRF_2"/>
</dbReference>
<proteinExistence type="predicted"/>
<protein>
    <recommendedName>
        <fullName evidence="1">GRF-like zinc ribbon domain-containing protein</fullName>
    </recommendedName>
</protein>
<keyword evidence="3" id="KW-1185">Reference proteome</keyword>
<accession>A0AA40BDM2</accession>
<evidence type="ECO:0000313" key="3">
    <source>
        <dbReference type="Proteomes" id="UP001172102"/>
    </source>
</evidence>
<evidence type="ECO:0000259" key="1">
    <source>
        <dbReference type="Pfam" id="PF23549"/>
    </source>
</evidence>